<reference evidence="1 2" key="1">
    <citation type="submission" date="2019-05" db="EMBL/GenBank/DDBJ databases">
        <title>Another draft genome of Portunus trituberculatus and its Hox gene families provides insights of decapod evolution.</title>
        <authorList>
            <person name="Jeong J.-H."/>
            <person name="Song I."/>
            <person name="Kim S."/>
            <person name="Choi T."/>
            <person name="Kim D."/>
            <person name="Ryu S."/>
            <person name="Kim W."/>
        </authorList>
    </citation>
    <scope>NUCLEOTIDE SEQUENCE [LARGE SCALE GENOMIC DNA]</scope>
    <source>
        <tissue evidence="1">Muscle</tissue>
    </source>
</reference>
<gene>
    <name evidence="1" type="ORF">E2C01_070944</name>
</gene>
<protein>
    <submittedName>
        <fullName evidence="1">Uncharacterized protein</fullName>
    </submittedName>
</protein>
<evidence type="ECO:0000313" key="2">
    <source>
        <dbReference type="Proteomes" id="UP000324222"/>
    </source>
</evidence>
<name>A0A5B7I6P5_PORTR</name>
<dbReference type="AlphaFoldDB" id="A0A5B7I6P5"/>
<sequence>MCRAAPTPTRAPPAGEIHTSLIVKLPHFSSFPSLVSSAASWPSYLSVTAQMSTGANNADNTNQKYYHYVCDVHASGPPKAHWRTETGRR</sequence>
<proteinExistence type="predicted"/>
<organism evidence="1 2">
    <name type="scientific">Portunus trituberculatus</name>
    <name type="common">Swimming crab</name>
    <name type="synonym">Neptunus trituberculatus</name>
    <dbReference type="NCBI Taxonomy" id="210409"/>
    <lineage>
        <taxon>Eukaryota</taxon>
        <taxon>Metazoa</taxon>
        <taxon>Ecdysozoa</taxon>
        <taxon>Arthropoda</taxon>
        <taxon>Crustacea</taxon>
        <taxon>Multicrustacea</taxon>
        <taxon>Malacostraca</taxon>
        <taxon>Eumalacostraca</taxon>
        <taxon>Eucarida</taxon>
        <taxon>Decapoda</taxon>
        <taxon>Pleocyemata</taxon>
        <taxon>Brachyura</taxon>
        <taxon>Eubrachyura</taxon>
        <taxon>Portunoidea</taxon>
        <taxon>Portunidae</taxon>
        <taxon>Portuninae</taxon>
        <taxon>Portunus</taxon>
    </lineage>
</organism>
<evidence type="ECO:0000313" key="1">
    <source>
        <dbReference type="EMBL" id="MPC76528.1"/>
    </source>
</evidence>
<accession>A0A5B7I6P5</accession>
<dbReference type="EMBL" id="VSRR010043575">
    <property type="protein sequence ID" value="MPC76528.1"/>
    <property type="molecule type" value="Genomic_DNA"/>
</dbReference>
<dbReference type="Proteomes" id="UP000324222">
    <property type="component" value="Unassembled WGS sequence"/>
</dbReference>
<comment type="caution">
    <text evidence="1">The sequence shown here is derived from an EMBL/GenBank/DDBJ whole genome shotgun (WGS) entry which is preliminary data.</text>
</comment>
<keyword evidence="2" id="KW-1185">Reference proteome</keyword>